<dbReference type="EMBL" id="JYDV01000096">
    <property type="protein sequence ID" value="KRZ34863.1"/>
    <property type="molecule type" value="Genomic_DNA"/>
</dbReference>
<sequence>MHVVTYKTATKNQHKRCALLTSSAIREKERFLYGRFKQAENIEVKVKAVVPHSQPAKAG</sequence>
<name>A0A0V1IHD0_TRIPS</name>
<dbReference type="Proteomes" id="UP000054826">
    <property type="component" value="Unassembled WGS sequence"/>
</dbReference>
<dbReference type="Proteomes" id="UP000054805">
    <property type="component" value="Unassembled WGS sequence"/>
</dbReference>
<reference evidence="3 4" key="1">
    <citation type="submission" date="2015-01" db="EMBL/GenBank/DDBJ databases">
        <title>Evolution of Trichinella species and genotypes.</title>
        <authorList>
            <person name="Korhonen P.K."/>
            <person name="Edoardo P."/>
            <person name="Giuseppe L.R."/>
            <person name="Gasser R.B."/>
        </authorList>
    </citation>
    <scope>NUCLEOTIDE SEQUENCE [LARGE SCALE GENOMIC DNA]</scope>
    <source>
        <strain evidence="2">ISS176</strain>
        <strain evidence="1">ISS588</strain>
    </source>
</reference>
<keyword evidence="3" id="KW-1185">Reference proteome</keyword>
<comment type="caution">
    <text evidence="1">The sequence shown here is derived from an EMBL/GenBank/DDBJ whole genome shotgun (WGS) entry which is preliminary data.</text>
</comment>
<evidence type="ECO:0000313" key="1">
    <source>
        <dbReference type="EMBL" id="KRZ22125.1"/>
    </source>
</evidence>
<organism evidence="1 3">
    <name type="scientific">Trichinella pseudospiralis</name>
    <name type="common">Parasitic roundworm</name>
    <dbReference type="NCBI Taxonomy" id="6337"/>
    <lineage>
        <taxon>Eukaryota</taxon>
        <taxon>Metazoa</taxon>
        <taxon>Ecdysozoa</taxon>
        <taxon>Nematoda</taxon>
        <taxon>Enoplea</taxon>
        <taxon>Dorylaimia</taxon>
        <taxon>Trichinellida</taxon>
        <taxon>Trichinellidae</taxon>
        <taxon>Trichinella</taxon>
    </lineage>
</organism>
<dbReference type="EMBL" id="JYDS01000183">
    <property type="protein sequence ID" value="KRZ22125.1"/>
    <property type="molecule type" value="Genomic_DNA"/>
</dbReference>
<protein>
    <submittedName>
        <fullName evidence="1">Uncharacterized protein</fullName>
    </submittedName>
</protein>
<evidence type="ECO:0000313" key="2">
    <source>
        <dbReference type="EMBL" id="KRZ34863.1"/>
    </source>
</evidence>
<evidence type="ECO:0000313" key="4">
    <source>
        <dbReference type="Proteomes" id="UP000054826"/>
    </source>
</evidence>
<proteinExistence type="predicted"/>
<accession>A0A0V1IHD0</accession>
<evidence type="ECO:0000313" key="3">
    <source>
        <dbReference type="Proteomes" id="UP000054805"/>
    </source>
</evidence>
<gene>
    <name evidence="1" type="ORF">T4B_2544</name>
    <name evidence="2" type="ORF">T4C_7562</name>
</gene>
<dbReference type="AlphaFoldDB" id="A0A0V1IHD0"/>